<evidence type="ECO:0000256" key="9">
    <source>
        <dbReference type="SAM" id="Phobius"/>
    </source>
</evidence>
<dbReference type="InterPro" id="IPR002656">
    <property type="entry name" value="Acyl_transf_3_dom"/>
</dbReference>
<dbReference type="PATRIC" id="fig|1125718.3.peg.139"/>
<dbReference type="AlphaFoldDB" id="J0NK86"/>
<feature type="transmembrane region" description="Helical" evidence="9">
    <location>
        <begin position="371"/>
        <end position="392"/>
    </location>
</feature>
<gene>
    <name evidence="11" type="ORF">HMPREF1318_0733</name>
</gene>
<dbReference type="eggNOG" id="COG1835">
    <property type="taxonomic scope" value="Bacteria"/>
</dbReference>
<evidence type="ECO:0000256" key="8">
    <source>
        <dbReference type="SAM" id="MobiDB-lite"/>
    </source>
</evidence>
<keyword evidence="7 11" id="KW-0012">Acyltransferase</keyword>
<evidence type="ECO:0000256" key="5">
    <source>
        <dbReference type="ARBA" id="ARBA00022989"/>
    </source>
</evidence>
<evidence type="ECO:0000256" key="4">
    <source>
        <dbReference type="ARBA" id="ARBA00022692"/>
    </source>
</evidence>
<feature type="compositionally biased region" description="Polar residues" evidence="8">
    <location>
        <begin position="16"/>
        <end position="28"/>
    </location>
</feature>
<evidence type="ECO:0000256" key="6">
    <source>
        <dbReference type="ARBA" id="ARBA00023136"/>
    </source>
</evidence>
<evidence type="ECO:0000259" key="10">
    <source>
        <dbReference type="Pfam" id="PF01757"/>
    </source>
</evidence>
<feature type="region of interest" description="Disordered" evidence="8">
    <location>
        <begin position="458"/>
        <end position="477"/>
    </location>
</feature>
<keyword evidence="2" id="KW-1003">Cell membrane</keyword>
<reference evidence="11 12" key="1">
    <citation type="submission" date="2012-05" db="EMBL/GenBank/DDBJ databases">
        <authorList>
            <person name="Harkins D.M."/>
            <person name="Madupu R."/>
            <person name="Durkin A.S."/>
            <person name="Torralba M."/>
            <person name="Methe B."/>
            <person name="Sutton G.G."/>
            <person name="Nelson K.E."/>
        </authorList>
    </citation>
    <scope>NUCLEOTIDE SEQUENCE [LARGE SCALE GENOMIC DNA]</scope>
    <source>
        <strain evidence="11 12">F0489</strain>
    </source>
</reference>
<feature type="transmembrane region" description="Helical" evidence="9">
    <location>
        <begin position="416"/>
        <end position="435"/>
    </location>
</feature>
<dbReference type="GO" id="GO:0016747">
    <property type="term" value="F:acyltransferase activity, transferring groups other than amino-acyl groups"/>
    <property type="evidence" value="ECO:0007669"/>
    <property type="project" value="InterPro"/>
</dbReference>
<feature type="region of interest" description="Disordered" evidence="8">
    <location>
        <begin position="1"/>
        <end position="32"/>
    </location>
</feature>
<feature type="transmembrane region" description="Helical" evidence="9">
    <location>
        <begin position="269"/>
        <end position="287"/>
    </location>
</feature>
<name>J0NK86_9ACTO</name>
<keyword evidence="4 9" id="KW-0812">Transmembrane</keyword>
<dbReference type="Gene3D" id="3.40.50.1110">
    <property type="entry name" value="SGNH hydrolase"/>
    <property type="match status" value="1"/>
</dbReference>
<feature type="transmembrane region" description="Helical" evidence="9">
    <location>
        <begin position="62"/>
        <end position="84"/>
    </location>
</feature>
<keyword evidence="5 9" id="KW-1133">Transmembrane helix</keyword>
<dbReference type="PANTHER" id="PTHR23028:SF53">
    <property type="entry name" value="ACYL_TRANSF_3 DOMAIN-CONTAINING PROTEIN"/>
    <property type="match status" value="1"/>
</dbReference>
<dbReference type="SUPFAM" id="SSF52266">
    <property type="entry name" value="SGNH hydrolase"/>
    <property type="match status" value="1"/>
</dbReference>
<keyword evidence="12" id="KW-1185">Reference proteome</keyword>
<dbReference type="CDD" id="cd01840">
    <property type="entry name" value="SGNH_hydrolase_yrhL_like"/>
    <property type="match status" value="1"/>
</dbReference>
<feature type="transmembrane region" description="Helical" evidence="9">
    <location>
        <begin position="230"/>
        <end position="248"/>
    </location>
</feature>
<feature type="domain" description="Acyltransferase 3" evidence="10">
    <location>
        <begin position="37"/>
        <end position="384"/>
    </location>
</feature>
<feature type="transmembrane region" description="Helical" evidence="9">
    <location>
        <begin position="198"/>
        <end position="218"/>
    </location>
</feature>
<protein>
    <submittedName>
        <fullName evidence="11">Acyltransferase</fullName>
    </submittedName>
</protein>
<dbReference type="Proteomes" id="UP000002941">
    <property type="component" value="Unassembled WGS sequence"/>
</dbReference>
<sequence length="641" mass="67383">MRMTSPPASRKEKRMTSTQRSTNPTPASQRGRIGRIGGLDGLRAIAVALVLVYHLIPGVLPGGMVGVDAFFVISGFLITSLLLLEQRRTGRIDLKRFWIRRLRRIVPALVAAVAVVVAMAACIGGDVLLAVRRQVLSSTLLVYNWAEIIGGSSYFDQTQPLLLTNVWSLAVEEQFYLLWPLVIVAFLSRGPSWTRRRFAALALGLSVASAAWALHLMGQGESSSRVYMGTDTHAFGLMMGAALALWHGRATEGLTLTPQRPELRRARGLLGWAGLAGLLIVACVSDGDAMAQPGGLGPVPALIIASVCALAVVQALTGEVALAAGPAQRLSRLLQAGPLQWVGSRSYGLYLWHWPLGVLAFYAIPPTVSPWVVALGVLGLTLCATELSYVYIETPVRRDGLISWLRRAVQLRPPQIVPLGGGLTAVVLLIVLAFSSQPGQSTAQQAIAAGGEALGTPAADAASDPASGASDAASSESASPFTGAEVTVIGDSVTVAAAPSLEASLPGISINAEVSRSVYAAVPTLQDLDAAGARPCVVVALATNGPIETDQLDSILDYLGADRRLVLVTGYGPARTTWIPPANEALHAFAQDHPDQVAVADWQAAVSGHPDLLVDDQVHPQPAGAELYAQTVTDAIASLER</sequence>
<evidence type="ECO:0000256" key="1">
    <source>
        <dbReference type="ARBA" id="ARBA00004651"/>
    </source>
</evidence>
<accession>J0NK86</accession>
<evidence type="ECO:0000313" key="11">
    <source>
        <dbReference type="EMBL" id="EJF47554.1"/>
    </source>
</evidence>
<comment type="caution">
    <text evidence="11">The sequence shown here is derived from an EMBL/GenBank/DDBJ whole genome shotgun (WGS) entry which is preliminary data.</text>
</comment>
<proteinExistence type="predicted"/>
<dbReference type="Pfam" id="PF01757">
    <property type="entry name" value="Acyl_transf_3"/>
    <property type="match status" value="1"/>
</dbReference>
<dbReference type="PANTHER" id="PTHR23028">
    <property type="entry name" value="ACETYLTRANSFERASE"/>
    <property type="match status" value="1"/>
</dbReference>
<dbReference type="GO" id="GO:0009103">
    <property type="term" value="P:lipopolysaccharide biosynthetic process"/>
    <property type="evidence" value="ECO:0007669"/>
    <property type="project" value="TreeGrafter"/>
</dbReference>
<dbReference type="GO" id="GO:0005886">
    <property type="term" value="C:plasma membrane"/>
    <property type="evidence" value="ECO:0007669"/>
    <property type="project" value="UniProtKB-SubCell"/>
</dbReference>
<dbReference type="InterPro" id="IPR050879">
    <property type="entry name" value="Acyltransferase_3"/>
</dbReference>
<keyword evidence="3 11" id="KW-0808">Transferase</keyword>
<feature type="transmembrane region" description="Helical" evidence="9">
    <location>
        <begin position="347"/>
        <end position="365"/>
    </location>
</feature>
<evidence type="ECO:0000256" key="3">
    <source>
        <dbReference type="ARBA" id="ARBA00022679"/>
    </source>
</evidence>
<keyword evidence="6 9" id="KW-0472">Membrane</keyword>
<dbReference type="InterPro" id="IPR036514">
    <property type="entry name" value="SGNH_hydro_sf"/>
</dbReference>
<feature type="transmembrane region" description="Helical" evidence="9">
    <location>
        <begin position="105"/>
        <end position="131"/>
    </location>
</feature>
<feature type="transmembrane region" description="Helical" evidence="9">
    <location>
        <begin position="299"/>
        <end position="326"/>
    </location>
</feature>
<comment type="subcellular location">
    <subcellularLocation>
        <location evidence="1">Cell membrane</location>
        <topology evidence="1">Multi-pass membrane protein</topology>
    </subcellularLocation>
</comment>
<dbReference type="EMBL" id="AKFT01000009">
    <property type="protein sequence ID" value="EJF47554.1"/>
    <property type="molecule type" value="Genomic_DNA"/>
</dbReference>
<feature type="transmembrane region" description="Helical" evidence="9">
    <location>
        <begin position="36"/>
        <end position="56"/>
    </location>
</feature>
<evidence type="ECO:0000256" key="7">
    <source>
        <dbReference type="ARBA" id="ARBA00023315"/>
    </source>
</evidence>
<evidence type="ECO:0000313" key="12">
    <source>
        <dbReference type="Proteomes" id="UP000002941"/>
    </source>
</evidence>
<organism evidence="11 12">
    <name type="scientific">Actinomyces massiliensis F0489</name>
    <dbReference type="NCBI Taxonomy" id="1125718"/>
    <lineage>
        <taxon>Bacteria</taxon>
        <taxon>Bacillati</taxon>
        <taxon>Actinomycetota</taxon>
        <taxon>Actinomycetes</taxon>
        <taxon>Actinomycetales</taxon>
        <taxon>Actinomycetaceae</taxon>
        <taxon>Actinomyces</taxon>
    </lineage>
</organism>
<feature type="transmembrane region" description="Helical" evidence="9">
    <location>
        <begin position="166"/>
        <end position="186"/>
    </location>
</feature>
<evidence type="ECO:0000256" key="2">
    <source>
        <dbReference type="ARBA" id="ARBA00022475"/>
    </source>
</evidence>